<dbReference type="PIRSF" id="PIRSF035875">
    <property type="entry name" value="RNase_BN"/>
    <property type="match status" value="1"/>
</dbReference>
<feature type="transmembrane region" description="Helical" evidence="6">
    <location>
        <begin position="215"/>
        <end position="236"/>
    </location>
</feature>
<keyword evidence="5 6" id="KW-0472">Membrane</keyword>
<evidence type="ECO:0000256" key="2">
    <source>
        <dbReference type="ARBA" id="ARBA00022475"/>
    </source>
</evidence>
<organism evidence="7 8">
    <name type="scientific">Flavisolibacter ginsengisoli DSM 18119</name>
    <dbReference type="NCBI Taxonomy" id="1121884"/>
    <lineage>
        <taxon>Bacteria</taxon>
        <taxon>Pseudomonadati</taxon>
        <taxon>Bacteroidota</taxon>
        <taxon>Chitinophagia</taxon>
        <taxon>Chitinophagales</taxon>
        <taxon>Chitinophagaceae</taxon>
        <taxon>Flavisolibacter</taxon>
    </lineage>
</organism>
<evidence type="ECO:0000256" key="3">
    <source>
        <dbReference type="ARBA" id="ARBA00022692"/>
    </source>
</evidence>
<dbReference type="EMBL" id="FQUU01000013">
    <property type="protein sequence ID" value="SHF59401.1"/>
    <property type="molecule type" value="Genomic_DNA"/>
</dbReference>
<evidence type="ECO:0000256" key="6">
    <source>
        <dbReference type="SAM" id="Phobius"/>
    </source>
</evidence>
<dbReference type="InterPro" id="IPR017039">
    <property type="entry name" value="Virul_fac_BrkB"/>
</dbReference>
<evidence type="ECO:0000256" key="5">
    <source>
        <dbReference type="ARBA" id="ARBA00023136"/>
    </source>
</evidence>
<dbReference type="Pfam" id="PF03631">
    <property type="entry name" value="Virul_fac_BrkB"/>
    <property type="match status" value="1"/>
</dbReference>
<evidence type="ECO:0000256" key="4">
    <source>
        <dbReference type="ARBA" id="ARBA00022989"/>
    </source>
</evidence>
<dbReference type="PANTHER" id="PTHR30213:SF1">
    <property type="entry name" value="INNER MEMBRANE PROTEIN YHJD"/>
    <property type="match status" value="1"/>
</dbReference>
<feature type="transmembrane region" description="Helical" evidence="6">
    <location>
        <begin position="182"/>
        <end position="203"/>
    </location>
</feature>
<gene>
    <name evidence="7" type="ORF">SAMN02745131_03068</name>
</gene>
<keyword evidence="4 6" id="KW-1133">Transmembrane helix</keyword>
<feature type="transmembrane region" description="Helical" evidence="6">
    <location>
        <begin position="33"/>
        <end position="53"/>
    </location>
</feature>
<keyword evidence="8" id="KW-1185">Reference proteome</keyword>
<sequence length="307" mass="33643">MKRLGKMFQLIGQAALSFSDDHGFKLSASLSYYTIFALGPLLIIIISLAGIFFGKEAVQGEIYHEINGIVGNDAAVQIQDIIKNIQHTHATVTGAIIGGIVLILGATGVFTEMQGSINFIWSVKANPKKSWLKYIINRLISFSLVLVLSFLLLVSLIINALLSVLSDRLIKLFPDYTVSLFNFINTAIILVVITGLFTVIFKILPDAIISWTDALIGSALTALLFLLGKVIIGFYLGRSNLGITYGTAASIIIILTWVYYSSMILYFGAEFTKVYALNAGEGIRPKQTAVFIIKQEAKEIPQSRIQL</sequence>
<dbReference type="STRING" id="1121884.SAMN02745131_03068"/>
<protein>
    <submittedName>
        <fullName evidence="7">Membrane protein</fullName>
    </submittedName>
</protein>
<comment type="subcellular location">
    <subcellularLocation>
        <location evidence="1">Cell membrane</location>
        <topology evidence="1">Multi-pass membrane protein</topology>
    </subcellularLocation>
</comment>
<dbReference type="Proteomes" id="UP000184048">
    <property type="component" value="Unassembled WGS sequence"/>
</dbReference>
<feature type="transmembrane region" description="Helical" evidence="6">
    <location>
        <begin position="139"/>
        <end position="162"/>
    </location>
</feature>
<evidence type="ECO:0000313" key="8">
    <source>
        <dbReference type="Proteomes" id="UP000184048"/>
    </source>
</evidence>
<feature type="transmembrane region" description="Helical" evidence="6">
    <location>
        <begin position="242"/>
        <end position="260"/>
    </location>
</feature>
<keyword evidence="3 6" id="KW-0812">Transmembrane</keyword>
<dbReference type="GO" id="GO:0005886">
    <property type="term" value="C:plasma membrane"/>
    <property type="evidence" value="ECO:0007669"/>
    <property type="project" value="UniProtKB-SubCell"/>
</dbReference>
<reference evidence="7 8" key="1">
    <citation type="submission" date="2016-11" db="EMBL/GenBank/DDBJ databases">
        <authorList>
            <person name="Jaros S."/>
            <person name="Januszkiewicz K."/>
            <person name="Wedrychowicz H."/>
        </authorList>
    </citation>
    <scope>NUCLEOTIDE SEQUENCE [LARGE SCALE GENOMIC DNA]</scope>
    <source>
        <strain evidence="7 8">DSM 18119</strain>
    </source>
</reference>
<evidence type="ECO:0000256" key="1">
    <source>
        <dbReference type="ARBA" id="ARBA00004651"/>
    </source>
</evidence>
<accession>A0A1M5CXK4</accession>
<dbReference type="NCBIfam" id="TIGR00765">
    <property type="entry name" value="yihY_not_rbn"/>
    <property type="match status" value="1"/>
</dbReference>
<evidence type="ECO:0000313" key="7">
    <source>
        <dbReference type="EMBL" id="SHF59401.1"/>
    </source>
</evidence>
<dbReference type="OrthoDB" id="9797028at2"/>
<dbReference type="AlphaFoldDB" id="A0A1M5CXK4"/>
<keyword evidence="2" id="KW-1003">Cell membrane</keyword>
<dbReference type="PANTHER" id="PTHR30213">
    <property type="entry name" value="INNER MEMBRANE PROTEIN YHJD"/>
    <property type="match status" value="1"/>
</dbReference>
<name>A0A1M5CXK4_9BACT</name>
<proteinExistence type="predicted"/>